<sequence>MAVKLYPDNPDMKAIDNIVSLLRDGGIIIYPTDTVYAIGCDIRQARAVERICHFKKIDSKKARFTMLCDDISSASEYARIDNDTFKLLKANLPGPFTFILNGSSRLPKLLKNRNTIGIRIPDNNIIRTIVRELGNPMLTTSLKNLDMQSDYEPEYETDPELIEEKYGKIVDMVIDGGIGSTIASTVVDCTGDGIEIVRQGNVSLKY</sequence>
<dbReference type="Gene3D" id="3.90.870.10">
    <property type="entry name" value="DHBP synthase"/>
    <property type="match status" value="1"/>
</dbReference>
<protein>
    <submittedName>
        <fullName evidence="2">Threonylcarbamoyl-AMP synthase</fullName>
    </submittedName>
</protein>
<dbReference type="InterPro" id="IPR017945">
    <property type="entry name" value="DHBP_synth_RibB-like_a/b_dom"/>
</dbReference>
<dbReference type="InterPro" id="IPR052532">
    <property type="entry name" value="SUA5_domain"/>
</dbReference>
<reference evidence="2" key="2">
    <citation type="journal article" date="2021" name="PeerJ">
        <title>Extensive microbial diversity within the chicken gut microbiome revealed by metagenomics and culture.</title>
        <authorList>
            <person name="Gilroy R."/>
            <person name="Ravi A."/>
            <person name="Getino M."/>
            <person name="Pursley I."/>
            <person name="Horton D.L."/>
            <person name="Alikhan N.F."/>
            <person name="Baker D."/>
            <person name="Gharbi K."/>
            <person name="Hall N."/>
            <person name="Watson M."/>
            <person name="Adriaenssens E.M."/>
            <person name="Foster-Nyarko E."/>
            <person name="Jarju S."/>
            <person name="Secka A."/>
            <person name="Antonio M."/>
            <person name="Oren A."/>
            <person name="Chaudhuri R.R."/>
            <person name="La Ragione R."/>
            <person name="Hildebrand F."/>
            <person name="Pallen M.J."/>
        </authorList>
    </citation>
    <scope>NUCLEOTIDE SEQUENCE</scope>
    <source>
        <strain evidence="2">3924</strain>
    </source>
</reference>
<accession>A0A940DJC0</accession>
<dbReference type="Pfam" id="PF01300">
    <property type="entry name" value="Sua5_yciO_yrdC"/>
    <property type="match status" value="1"/>
</dbReference>
<organism evidence="2 3">
    <name type="scientific">Candidatus Aphodosoma intestinipullorum</name>
    <dbReference type="NCBI Taxonomy" id="2840674"/>
    <lineage>
        <taxon>Bacteria</taxon>
        <taxon>Pseudomonadati</taxon>
        <taxon>Bacteroidota</taxon>
        <taxon>Bacteroidia</taxon>
        <taxon>Bacteroidales</taxon>
        <taxon>Candidatus Aphodosoma</taxon>
    </lineage>
</organism>
<name>A0A940DJC0_9BACT</name>
<dbReference type="EMBL" id="JADIMV010000049">
    <property type="protein sequence ID" value="MBO8439566.1"/>
    <property type="molecule type" value="Genomic_DNA"/>
</dbReference>
<dbReference type="NCBIfam" id="TIGR00057">
    <property type="entry name" value="L-threonylcarbamoyladenylate synthase"/>
    <property type="match status" value="1"/>
</dbReference>
<dbReference type="PANTHER" id="PTHR42828">
    <property type="entry name" value="DHBP SYNTHASE RIBB-LIKE ALPHA/BETA DOMAIN-CONTAINING PROTEIN"/>
    <property type="match status" value="1"/>
</dbReference>
<proteinExistence type="predicted"/>
<dbReference type="InterPro" id="IPR006070">
    <property type="entry name" value="Sua5-like_dom"/>
</dbReference>
<evidence type="ECO:0000259" key="1">
    <source>
        <dbReference type="PROSITE" id="PS51163"/>
    </source>
</evidence>
<reference evidence="2" key="1">
    <citation type="submission" date="2020-10" db="EMBL/GenBank/DDBJ databases">
        <authorList>
            <person name="Gilroy R."/>
        </authorList>
    </citation>
    <scope>NUCLEOTIDE SEQUENCE</scope>
    <source>
        <strain evidence="2">3924</strain>
    </source>
</reference>
<dbReference type="Proteomes" id="UP000712007">
    <property type="component" value="Unassembled WGS sequence"/>
</dbReference>
<dbReference type="SUPFAM" id="SSF55821">
    <property type="entry name" value="YrdC/RibB"/>
    <property type="match status" value="1"/>
</dbReference>
<evidence type="ECO:0000313" key="2">
    <source>
        <dbReference type="EMBL" id="MBO8439566.1"/>
    </source>
</evidence>
<gene>
    <name evidence="2" type="ORF">IAC51_02840</name>
</gene>
<dbReference type="GO" id="GO:0003725">
    <property type="term" value="F:double-stranded RNA binding"/>
    <property type="evidence" value="ECO:0007669"/>
    <property type="project" value="InterPro"/>
</dbReference>
<dbReference type="PANTHER" id="PTHR42828:SF3">
    <property type="entry name" value="THREONYLCARBAMOYL-AMP SYNTHASE"/>
    <property type="match status" value="1"/>
</dbReference>
<evidence type="ECO:0000313" key="3">
    <source>
        <dbReference type="Proteomes" id="UP000712007"/>
    </source>
</evidence>
<dbReference type="AlphaFoldDB" id="A0A940DJC0"/>
<dbReference type="PROSITE" id="PS51163">
    <property type="entry name" value="YRDC"/>
    <property type="match status" value="1"/>
</dbReference>
<feature type="domain" description="YrdC-like" evidence="1">
    <location>
        <begin position="12"/>
        <end position="202"/>
    </location>
</feature>
<comment type="caution">
    <text evidence="2">The sequence shown here is derived from an EMBL/GenBank/DDBJ whole genome shotgun (WGS) entry which is preliminary data.</text>
</comment>